<evidence type="ECO:0000313" key="2">
    <source>
        <dbReference type="EMBL" id="GIH05543.1"/>
    </source>
</evidence>
<organism evidence="2 3">
    <name type="scientific">Rhizocola hellebori</name>
    <dbReference type="NCBI Taxonomy" id="1392758"/>
    <lineage>
        <taxon>Bacteria</taxon>
        <taxon>Bacillati</taxon>
        <taxon>Actinomycetota</taxon>
        <taxon>Actinomycetes</taxon>
        <taxon>Micromonosporales</taxon>
        <taxon>Micromonosporaceae</taxon>
        <taxon>Rhizocola</taxon>
    </lineage>
</organism>
<sequence>MELGEAESRLVLGVDSSATRPEIRARYQILLQLFHPDRLQDAPETVREEAQRQVRQLNAAYAHLTSDSPLMPAAVDDGSTPDTTIVNPHNGPLALLRPPVRTPHTADFWQRVGLEPIIIRVYEGTGLTLCTPSLRDNDTRAQFLSDDRHLHLARSPEGLVGLVEELTEHDLLQLDAWPDLVESIHTKQIAVLPAHRYDIPAALDNLTRGTELWDPKLLTAVYDIVYELAISLDLADIYEALMPGSPLHRLYELVHELDGALLSRRRVQREVERFDLVSVYDAWTDISSIVAEHLQWH</sequence>
<dbReference type="Gene3D" id="1.10.287.110">
    <property type="entry name" value="DnaJ domain"/>
    <property type="match status" value="1"/>
</dbReference>
<dbReference type="AlphaFoldDB" id="A0A8J3Q985"/>
<dbReference type="SMART" id="SM00271">
    <property type="entry name" value="DnaJ"/>
    <property type="match status" value="1"/>
</dbReference>
<dbReference type="Proteomes" id="UP000612899">
    <property type="component" value="Unassembled WGS sequence"/>
</dbReference>
<dbReference type="InterPro" id="IPR036869">
    <property type="entry name" value="J_dom_sf"/>
</dbReference>
<reference evidence="2" key="1">
    <citation type="submission" date="2021-01" db="EMBL/GenBank/DDBJ databases">
        <title>Whole genome shotgun sequence of Rhizocola hellebori NBRC 109834.</title>
        <authorList>
            <person name="Komaki H."/>
            <person name="Tamura T."/>
        </authorList>
    </citation>
    <scope>NUCLEOTIDE SEQUENCE</scope>
    <source>
        <strain evidence="2">NBRC 109834</strain>
    </source>
</reference>
<dbReference type="Pfam" id="PF00226">
    <property type="entry name" value="DnaJ"/>
    <property type="match status" value="1"/>
</dbReference>
<comment type="caution">
    <text evidence="2">The sequence shown here is derived from an EMBL/GenBank/DDBJ whole genome shotgun (WGS) entry which is preliminary data.</text>
</comment>
<evidence type="ECO:0000313" key="3">
    <source>
        <dbReference type="Proteomes" id="UP000612899"/>
    </source>
</evidence>
<proteinExistence type="predicted"/>
<name>A0A8J3Q985_9ACTN</name>
<protein>
    <recommendedName>
        <fullName evidence="1">J domain-containing protein</fullName>
    </recommendedName>
</protein>
<dbReference type="RefSeq" id="WP_203909395.1">
    <property type="nucleotide sequence ID" value="NZ_BONY01000020.1"/>
</dbReference>
<dbReference type="CDD" id="cd06257">
    <property type="entry name" value="DnaJ"/>
    <property type="match status" value="1"/>
</dbReference>
<feature type="domain" description="J" evidence="1">
    <location>
        <begin position="7"/>
        <end position="79"/>
    </location>
</feature>
<evidence type="ECO:0000259" key="1">
    <source>
        <dbReference type="PROSITE" id="PS50076"/>
    </source>
</evidence>
<gene>
    <name evidence="2" type="ORF">Rhe02_36100</name>
</gene>
<dbReference type="EMBL" id="BONY01000020">
    <property type="protein sequence ID" value="GIH05543.1"/>
    <property type="molecule type" value="Genomic_DNA"/>
</dbReference>
<dbReference type="InterPro" id="IPR001623">
    <property type="entry name" value="DnaJ_domain"/>
</dbReference>
<keyword evidence="3" id="KW-1185">Reference proteome</keyword>
<dbReference type="SUPFAM" id="SSF46565">
    <property type="entry name" value="Chaperone J-domain"/>
    <property type="match status" value="1"/>
</dbReference>
<accession>A0A8J3Q985</accession>
<dbReference type="PROSITE" id="PS50076">
    <property type="entry name" value="DNAJ_2"/>
    <property type="match status" value="1"/>
</dbReference>